<dbReference type="GO" id="GO:0051087">
    <property type="term" value="F:protein-folding chaperone binding"/>
    <property type="evidence" value="ECO:0007669"/>
    <property type="project" value="TreeGrafter"/>
</dbReference>
<dbReference type="GO" id="GO:0046872">
    <property type="term" value="F:metal ion binding"/>
    <property type="evidence" value="ECO:0007669"/>
    <property type="project" value="TreeGrafter"/>
</dbReference>
<evidence type="ECO:0000313" key="4">
    <source>
        <dbReference type="EMBL" id="CAP18371.1"/>
    </source>
</evidence>
<evidence type="ECO:0000256" key="3">
    <source>
        <dbReference type="RuleBase" id="RU000535"/>
    </source>
</evidence>
<gene>
    <name evidence="4" type="primary">groES</name>
    <name evidence="4" type="ordered locus">ATP_00184</name>
</gene>
<dbReference type="eggNOG" id="COG0234">
    <property type="taxonomic scope" value="Bacteria"/>
</dbReference>
<name>B3R0K7_PHYMT</name>
<dbReference type="InterPro" id="IPR037124">
    <property type="entry name" value="Chaperonin_GroES_sf"/>
</dbReference>
<dbReference type="GO" id="GO:0044183">
    <property type="term" value="F:protein folding chaperone"/>
    <property type="evidence" value="ECO:0007669"/>
    <property type="project" value="InterPro"/>
</dbReference>
<dbReference type="PRINTS" id="PR00297">
    <property type="entry name" value="CHAPERONIN10"/>
</dbReference>
<dbReference type="Proteomes" id="UP000002020">
    <property type="component" value="Chromosome"/>
</dbReference>
<dbReference type="GO" id="GO:0005524">
    <property type="term" value="F:ATP binding"/>
    <property type="evidence" value="ECO:0007669"/>
    <property type="project" value="InterPro"/>
</dbReference>
<comment type="function">
    <text evidence="3">Together with the chaperonin GroEL, plays an essential role in assisting protein folding. The GroEL-GroES system forms a nano-cage that allows encapsulation of the non-native substrate proteins and provides a physical environment optimized to promote and accelerate protein folding. GroES binds to the apical surface of the GroEL ring, thereby capping the opening of the GroEL channel.</text>
</comment>
<dbReference type="GO" id="GO:0051082">
    <property type="term" value="F:unfolded protein binding"/>
    <property type="evidence" value="ECO:0007669"/>
    <property type="project" value="TreeGrafter"/>
</dbReference>
<evidence type="ECO:0000313" key="5">
    <source>
        <dbReference type="Proteomes" id="UP000002020"/>
    </source>
</evidence>
<dbReference type="SMART" id="SM00883">
    <property type="entry name" value="Cpn10"/>
    <property type="match status" value="1"/>
</dbReference>
<dbReference type="PANTHER" id="PTHR10772:SF63">
    <property type="entry name" value="20 KDA CHAPERONIN, CHLOROPLASTIC"/>
    <property type="match status" value="1"/>
</dbReference>
<keyword evidence="5" id="KW-1185">Reference proteome</keyword>
<dbReference type="PANTHER" id="PTHR10772">
    <property type="entry name" value="10 KDA HEAT SHOCK PROTEIN"/>
    <property type="match status" value="1"/>
</dbReference>
<accession>B3R0K7</accession>
<dbReference type="EMBL" id="CU469464">
    <property type="protein sequence ID" value="CAP18371.1"/>
    <property type="molecule type" value="Genomic_DNA"/>
</dbReference>
<comment type="similarity">
    <text evidence="1 3">Belongs to the GroES chaperonin family.</text>
</comment>
<evidence type="ECO:0000256" key="2">
    <source>
        <dbReference type="ARBA" id="ARBA00023186"/>
    </source>
</evidence>
<dbReference type="InterPro" id="IPR020818">
    <property type="entry name" value="Chaperonin_GroES"/>
</dbReference>
<dbReference type="AlphaFoldDB" id="B3R0K7"/>
<keyword evidence="2 3" id="KW-0143">Chaperone</keyword>
<proteinExistence type="inferred from homology"/>
<comment type="subunit">
    <text evidence="3">Heptamer of 7 subunits arranged in a ring.</text>
</comment>
<dbReference type="STRING" id="37692.ATP_00184"/>
<evidence type="ECO:0000256" key="1">
    <source>
        <dbReference type="ARBA" id="ARBA00006975"/>
    </source>
</evidence>
<dbReference type="HOGENOM" id="CLU_132825_2_3_14"/>
<dbReference type="CDD" id="cd00320">
    <property type="entry name" value="cpn10"/>
    <property type="match status" value="1"/>
</dbReference>
<reference evidence="4 5" key="1">
    <citation type="journal article" date="2008" name="BMC Genomics">
        <title>The linear chromosome of the plant-pathogenic mycoplasma 'Candidatus Phytoplasma mali'.</title>
        <authorList>
            <person name="Kube M."/>
            <person name="Schneider B."/>
            <person name="Kuhl H."/>
            <person name="Dandekar T."/>
            <person name="Heitmann K."/>
            <person name="Migdoll A.M."/>
            <person name="Reinhardt R."/>
            <person name="Seemueller E."/>
        </authorList>
    </citation>
    <scope>NUCLEOTIDE SEQUENCE [LARGE SCALE GENOMIC DNA]</scope>
    <source>
        <strain evidence="4 5">AT</strain>
    </source>
</reference>
<dbReference type="KEGG" id="pml:ATP_00184"/>
<dbReference type="Pfam" id="PF00166">
    <property type="entry name" value="Cpn10"/>
    <property type="match status" value="1"/>
</dbReference>
<dbReference type="SUPFAM" id="SSF50129">
    <property type="entry name" value="GroES-like"/>
    <property type="match status" value="1"/>
</dbReference>
<dbReference type="InterPro" id="IPR011032">
    <property type="entry name" value="GroES-like_sf"/>
</dbReference>
<sequence length="87" mass="9838">MKMLIRPLEDNVILEFKIEKNTTDSGIIVNTQEKEKSSVGIVIAVGPKVSEIKKNDEVIYKNYSGNKIKIEEKEYLVISSKDILALL</sequence>
<organism evidence="5">
    <name type="scientific">Phytoplasma mali (strain AT)</name>
    <dbReference type="NCBI Taxonomy" id="482235"/>
    <lineage>
        <taxon>Bacteria</taxon>
        <taxon>Bacillati</taxon>
        <taxon>Mycoplasmatota</taxon>
        <taxon>Mollicutes</taxon>
        <taxon>Acholeplasmatales</taxon>
        <taxon>Acholeplasmataceae</taxon>
        <taxon>Candidatus Phytoplasma</taxon>
        <taxon>16SrX (Apple proliferation group)</taxon>
    </lineage>
</organism>
<dbReference type="Gene3D" id="2.30.33.40">
    <property type="entry name" value="GroES chaperonin"/>
    <property type="match status" value="1"/>
</dbReference>
<protein>
    <recommendedName>
        <fullName evidence="3">10 kDa chaperonin</fullName>
    </recommendedName>
</protein>